<dbReference type="Proteomes" id="UP000746471">
    <property type="component" value="Unassembled WGS sequence"/>
</dbReference>
<feature type="domain" description="DZANK-type" evidence="2">
    <location>
        <begin position="95"/>
        <end position="149"/>
    </location>
</feature>
<sequence>MSFFNKIGKTITDTSKDLAQKAKVMSEISSLNGQVQAEEEKIQSLFIKIGKQYYEANKMNADTEYGETLASITASFSKIDELTEAIQVIKGAAICSNCGAQIPEGAVFCPECGTKNEREEEIVVDAEGRVCPECGTEVAVDALFCGGCGKKLEASKGSAIGDAAKGDTVDGDAVDSDTVDGDTSDA</sequence>
<proteinExistence type="predicted"/>
<protein>
    <submittedName>
        <fullName evidence="3">Zinc-ribbon domain-containing protein</fullName>
    </submittedName>
</protein>
<organism evidence="3 4">
    <name type="scientific">Fusibacter paucivorans</name>
    <dbReference type="NCBI Taxonomy" id="76009"/>
    <lineage>
        <taxon>Bacteria</taxon>
        <taxon>Bacillati</taxon>
        <taxon>Bacillota</taxon>
        <taxon>Clostridia</taxon>
        <taxon>Eubacteriales</taxon>
        <taxon>Eubacteriales Family XII. Incertae Sedis</taxon>
        <taxon>Fusibacter</taxon>
    </lineage>
</organism>
<accession>A0ABS5PTS0</accession>
<evidence type="ECO:0000313" key="3">
    <source>
        <dbReference type="EMBL" id="MBS7528312.1"/>
    </source>
</evidence>
<evidence type="ECO:0000313" key="4">
    <source>
        <dbReference type="Proteomes" id="UP000746471"/>
    </source>
</evidence>
<dbReference type="EMBL" id="JAHBCL010000036">
    <property type="protein sequence ID" value="MBS7528312.1"/>
    <property type="molecule type" value="Genomic_DNA"/>
</dbReference>
<name>A0ABS5PTS0_9FIRM</name>
<dbReference type="Pfam" id="PF12773">
    <property type="entry name" value="DZR"/>
    <property type="match status" value="1"/>
</dbReference>
<comment type="caution">
    <text evidence="3">The sequence shown here is derived from an EMBL/GenBank/DDBJ whole genome shotgun (WGS) entry which is preliminary data.</text>
</comment>
<dbReference type="RefSeq" id="WP_213238172.1">
    <property type="nucleotide sequence ID" value="NZ_JAHBCL010000036.1"/>
</dbReference>
<evidence type="ECO:0000259" key="2">
    <source>
        <dbReference type="Pfam" id="PF12773"/>
    </source>
</evidence>
<evidence type="ECO:0000256" key="1">
    <source>
        <dbReference type="SAM" id="MobiDB-lite"/>
    </source>
</evidence>
<feature type="region of interest" description="Disordered" evidence="1">
    <location>
        <begin position="161"/>
        <end position="186"/>
    </location>
</feature>
<keyword evidence="4" id="KW-1185">Reference proteome</keyword>
<dbReference type="InterPro" id="IPR038587">
    <property type="entry name" value="Ribosomal_eL40_sf"/>
</dbReference>
<reference evidence="3 4" key="1">
    <citation type="submission" date="2021-05" db="EMBL/GenBank/DDBJ databases">
        <title>Fusibacter ferrireducens sp. nov., an anaerobic, sulfur- and Fe-reducing bacterium isolated from the mangrove sediment.</title>
        <authorList>
            <person name="Qiu D."/>
        </authorList>
    </citation>
    <scope>NUCLEOTIDE SEQUENCE [LARGE SCALE GENOMIC DNA]</scope>
    <source>
        <strain evidence="3 4">DSM 12116</strain>
    </source>
</reference>
<feature type="compositionally biased region" description="Acidic residues" evidence="1">
    <location>
        <begin position="169"/>
        <end position="186"/>
    </location>
</feature>
<gene>
    <name evidence="3" type="ORF">KHM83_16605</name>
</gene>
<dbReference type="InterPro" id="IPR025874">
    <property type="entry name" value="DZR"/>
</dbReference>
<dbReference type="Gene3D" id="4.10.1060.50">
    <property type="match status" value="1"/>
</dbReference>